<dbReference type="Proteomes" id="UP000800200">
    <property type="component" value="Unassembled WGS sequence"/>
</dbReference>
<feature type="compositionally biased region" description="Polar residues" evidence="1">
    <location>
        <begin position="119"/>
        <end position="128"/>
    </location>
</feature>
<feature type="region of interest" description="Disordered" evidence="1">
    <location>
        <begin position="98"/>
        <end position="128"/>
    </location>
</feature>
<name>A0A6A6EPJ7_9PEZI</name>
<dbReference type="Gene3D" id="1.10.489.10">
    <property type="entry name" value="Chloroperoxidase-like"/>
    <property type="match status" value="1"/>
</dbReference>
<accession>A0A6A6EPJ7</accession>
<protein>
    <submittedName>
        <fullName evidence="2">Uncharacterized protein</fullName>
    </submittedName>
</protein>
<dbReference type="InterPro" id="IPR036851">
    <property type="entry name" value="Chloroperoxidase-like_sf"/>
</dbReference>
<evidence type="ECO:0000313" key="2">
    <source>
        <dbReference type="EMBL" id="KAF2191826.1"/>
    </source>
</evidence>
<evidence type="ECO:0000313" key="3">
    <source>
        <dbReference type="Proteomes" id="UP000800200"/>
    </source>
</evidence>
<feature type="compositionally biased region" description="Pro residues" evidence="1">
    <location>
        <begin position="101"/>
        <end position="113"/>
    </location>
</feature>
<proteinExistence type="predicted"/>
<dbReference type="GO" id="GO:0004601">
    <property type="term" value="F:peroxidase activity"/>
    <property type="evidence" value="ECO:0007669"/>
    <property type="project" value="InterPro"/>
</dbReference>
<dbReference type="AlphaFoldDB" id="A0A6A6EPJ7"/>
<sequence>MATPLLHFPISPISTKHHQFPVNGDNYSFNATLFTMMADTSNGTFSLDNLAMLSRSALLPITSRQSNLLFNPTAIIVDYGAPSFLYTLFPSATRNYTPASKPYPPSSAPPKRPPASYSTTQSASRPTG</sequence>
<organism evidence="2 3">
    <name type="scientific">Zopfia rhizophila CBS 207.26</name>
    <dbReference type="NCBI Taxonomy" id="1314779"/>
    <lineage>
        <taxon>Eukaryota</taxon>
        <taxon>Fungi</taxon>
        <taxon>Dikarya</taxon>
        <taxon>Ascomycota</taxon>
        <taxon>Pezizomycotina</taxon>
        <taxon>Dothideomycetes</taxon>
        <taxon>Dothideomycetes incertae sedis</taxon>
        <taxon>Zopfiaceae</taxon>
        <taxon>Zopfia</taxon>
    </lineage>
</organism>
<dbReference type="EMBL" id="ML994616">
    <property type="protein sequence ID" value="KAF2191826.1"/>
    <property type="molecule type" value="Genomic_DNA"/>
</dbReference>
<evidence type="ECO:0000256" key="1">
    <source>
        <dbReference type="SAM" id="MobiDB-lite"/>
    </source>
</evidence>
<gene>
    <name evidence="2" type="ORF">K469DRAFT_718867</name>
</gene>
<reference evidence="2" key="1">
    <citation type="journal article" date="2020" name="Stud. Mycol.">
        <title>101 Dothideomycetes genomes: a test case for predicting lifestyles and emergence of pathogens.</title>
        <authorList>
            <person name="Haridas S."/>
            <person name="Albert R."/>
            <person name="Binder M."/>
            <person name="Bloem J."/>
            <person name="Labutti K."/>
            <person name="Salamov A."/>
            <person name="Andreopoulos B."/>
            <person name="Baker S."/>
            <person name="Barry K."/>
            <person name="Bills G."/>
            <person name="Bluhm B."/>
            <person name="Cannon C."/>
            <person name="Castanera R."/>
            <person name="Culley D."/>
            <person name="Daum C."/>
            <person name="Ezra D."/>
            <person name="Gonzalez J."/>
            <person name="Henrissat B."/>
            <person name="Kuo A."/>
            <person name="Liang C."/>
            <person name="Lipzen A."/>
            <person name="Lutzoni F."/>
            <person name="Magnuson J."/>
            <person name="Mondo S."/>
            <person name="Nolan M."/>
            <person name="Ohm R."/>
            <person name="Pangilinan J."/>
            <person name="Park H.-J."/>
            <person name="Ramirez L."/>
            <person name="Alfaro M."/>
            <person name="Sun H."/>
            <person name="Tritt A."/>
            <person name="Yoshinaga Y."/>
            <person name="Zwiers L.-H."/>
            <person name="Turgeon B."/>
            <person name="Goodwin S."/>
            <person name="Spatafora J."/>
            <person name="Crous P."/>
            <person name="Grigoriev I."/>
        </authorList>
    </citation>
    <scope>NUCLEOTIDE SEQUENCE</scope>
    <source>
        <strain evidence="2">CBS 207.26</strain>
    </source>
</reference>
<keyword evidence="3" id="KW-1185">Reference proteome</keyword>